<evidence type="ECO:0000313" key="2">
    <source>
        <dbReference type="Proteomes" id="UP000319935"/>
    </source>
</evidence>
<keyword evidence="1" id="KW-0378">Hydrolase</keyword>
<reference evidence="1 2" key="1">
    <citation type="submission" date="2019-05" db="EMBL/GenBank/DDBJ databases">
        <title>Complete genome sequence of sixteen phages from Abidjan, cote d'Ivoire, isolated on a single strain of Achromobacter xylosoxidans.</title>
        <authorList>
            <person name="Essoh C."/>
            <person name="Vernadet J.-P."/>
            <person name="Vergnaud G."/>
            <person name="Pourcel C."/>
        </authorList>
    </citation>
    <scope>NUCLEOTIDE SEQUENCE [LARGE SCALE GENOMIC DNA]</scope>
</reference>
<organism evidence="1 2">
    <name type="scientific">Achromobacter phage vB_AxyP_19-32_Axy21</name>
    <dbReference type="NCBI Taxonomy" id="2591045"/>
    <lineage>
        <taxon>Viruses</taxon>
        <taxon>Duplodnaviria</taxon>
        <taxon>Heunggongvirae</taxon>
        <taxon>Uroviricota</taxon>
        <taxon>Caudoviricetes</taxon>
        <taxon>Autographivirales</taxon>
        <taxon>Autoscriptoviridae</taxon>
        <taxon>Axyvirus</taxon>
        <taxon>Axyvirus 1932Axy21</taxon>
    </lineage>
</organism>
<dbReference type="Pfam" id="PF02945">
    <property type="entry name" value="Endonuclease_7"/>
    <property type="match status" value="1"/>
</dbReference>
<dbReference type="SUPFAM" id="SSF54060">
    <property type="entry name" value="His-Me finger endonucleases"/>
    <property type="match status" value="1"/>
</dbReference>
<dbReference type="Gene3D" id="3.40.1800.10">
    <property type="entry name" value="His-Me finger endonucleases"/>
    <property type="match status" value="1"/>
</dbReference>
<sequence length="127" mass="14462">MRGFTFVMLQKQGGVCPICQKPIDLSEKGRAVMDHDHRNGRVRGTLCRPCNGMEGKVANAVGRWGGVGMDYNKIIPMLRRLADYLCQEPYPVLYPFHKTEDELRIDRNKKAREARAKARAKAAMKKE</sequence>
<dbReference type="InterPro" id="IPR038563">
    <property type="entry name" value="Endonuclease_7_sf"/>
</dbReference>
<dbReference type="EMBL" id="MK962638">
    <property type="protein sequence ID" value="QDH84570.1"/>
    <property type="molecule type" value="Genomic_DNA"/>
</dbReference>
<name>A0A514CVS1_9CAUD</name>
<protein>
    <submittedName>
        <fullName evidence="1">Putative endonuclease</fullName>
    </submittedName>
</protein>
<keyword evidence="1" id="KW-0540">Nuclease</keyword>
<dbReference type="Proteomes" id="UP000319935">
    <property type="component" value="Segment"/>
</dbReference>
<evidence type="ECO:0000313" key="1">
    <source>
        <dbReference type="EMBL" id="QDH84570.1"/>
    </source>
</evidence>
<keyword evidence="2" id="KW-1185">Reference proteome</keyword>
<dbReference type="GO" id="GO:0004519">
    <property type="term" value="F:endonuclease activity"/>
    <property type="evidence" value="ECO:0007669"/>
    <property type="project" value="UniProtKB-KW"/>
</dbReference>
<dbReference type="InterPro" id="IPR004211">
    <property type="entry name" value="Endonuclease_7"/>
</dbReference>
<proteinExistence type="predicted"/>
<dbReference type="InterPro" id="IPR044925">
    <property type="entry name" value="His-Me_finger_sf"/>
</dbReference>
<keyword evidence="1" id="KW-0255">Endonuclease</keyword>
<accession>A0A514CVS1</accession>
<gene>
    <name evidence="1" type="ORF">Axy21_024</name>
</gene>